<dbReference type="AlphaFoldDB" id="A0A0J7KM96"/>
<dbReference type="EMBL" id="LBMM01005562">
    <property type="protein sequence ID" value="KMQ91417.1"/>
    <property type="molecule type" value="Genomic_DNA"/>
</dbReference>
<comment type="caution">
    <text evidence="2">The sequence shown here is derived from an EMBL/GenBank/DDBJ whole genome shotgun (WGS) entry which is preliminary data.</text>
</comment>
<feature type="region of interest" description="Disordered" evidence="1">
    <location>
        <begin position="112"/>
        <end position="156"/>
    </location>
</feature>
<sequence length="271" mass="30398">MGETSVYGLVNPFDSDATNNKENINIENKIFEVDDEDDPKEVFTYLMKNKEINSWKSWNPDKLKSTISSPLKEDMQTSSSDSTHDYSSAKDILQIIQVASDQELTELDETMLKKSRSKRHKKKYQSIDYASTSNDENDNSAKTSKRVKKASHDKLPLKPANFQSLLKCIKTTNKSSDATKTLVNVEKETVADDSQFNSRSSSLTLSANSDNNDNQSSSTVRRKSLLKPAVDLTRPSISKIELTHPSTSKIAQTLSSLVEFSKDIISKEEID</sequence>
<proteinExistence type="predicted"/>
<name>A0A0J7KM96_LASNI</name>
<keyword evidence="3" id="KW-1185">Reference proteome</keyword>
<feature type="region of interest" description="Disordered" evidence="1">
    <location>
        <begin position="191"/>
        <end position="227"/>
    </location>
</feature>
<evidence type="ECO:0000256" key="1">
    <source>
        <dbReference type="SAM" id="MobiDB-lite"/>
    </source>
</evidence>
<dbReference type="PaxDb" id="67767-A0A0J7KM96"/>
<feature type="region of interest" description="Disordered" evidence="1">
    <location>
        <begin position="56"/>
        <end position="86"/>
    </location>
</feature>
<accession>A0A0J7KM96</accession>
<protein>
    <submittedName>
        <fullName evidence="2">Uncharacterized protein</fullName>
    </submittedName>
</protein>
<reference evidence="2 3" key="1">
    <citation type="submission" date="2015-04" db="EMBL/GenBank/DDBJ databases">
        <title>Lasius niger genome sequencing.</title>
        <authorList>
            <person name="Konorov E.A."/>
            <person name="Nikitin M.A."/>
            <person name="Kirill M.V."/>
            <person name="Chang P."/>
        </authorList>
    </citation>
    <scope>NUCLEOTIDE SEQUENCE [LARGE SCALE GENOMIC DNA]</scope>
    <source>
        <tissue evidence="2">Whole</tissue>
    </source>
</reference>
<feature type="compositionally biased region" description="Basic residues" evidence="1">
    <location>
        <begin position="113"/>
        <end position="124"/>
    </location>
</feature>
<organism evidence="2 3">
    <name type="scientific">Lasius niger</name>
    <name type="common">Black garden ant</name>
    <dbReference type="NCBI Taxonomy" id="67767"/>
    <lineage>
        <taxon>Eukaryota</taxon>
        <taxon>Metazoa</taxon>
        <taxon>Ecdysozoa</taxon>
        <taxon>Arthropoda</taxon>
        <taxon>Hexapoda</taxon>
        <taxon>Insecta</taxon>
        <taxon>Pterygota</taxon>
        <taxon>Neoptera</taxon>
        <taxon>Endopterygota</taxon>
        <taxon>Hymenoptera</taxon>
        <taxon>Apocrita</taxon>
        <taxon>Aculeata</taxon>
        <taxon>Formicoidea</taxon>
        <taxon>Formicidae</taxon>
        <taxon>Formicinae</taxon>
        <taxon>Lasius</taxon>
        <taxon>Lasius</taxon>
    </lineage>
</organism>
<feature type="compositionally biased region" description="Low complexity" evidence="1">
    <location>
        <begin position="197"/>
        <end position="218"/>
    </location>
</feature>
<evidence type="ECO:0000313" key="2">
    <source>
        <dbReference type="EMBL" id="KMQ91417.1"/>
    </source>
</evidence>
<dbReference type="OrthoDB" id="7551801at2759"/>
<evidence type="ECO:0000313" key="3">
    <source>
        <dbReference type="Proteomes" id="UP000036403"/>
    </source>
</evidence>
<gene>
    <name evidence="2" type="ORF">RF55_8722</name>
</gene>
<dbReference type="Proteomes" id="UP000036403">
    <property type="component" value="Unassembled WGS sequence"/>
</dbReference>